<evidence type="ECO:0000256" key="1">
    <source>
        <dbReference type="SAM" id="SignalP"/>
    </source>
</evidence>
<evidence type="ECO:0000313" key="2">
    <source>
        <dbReference type="EMBL" id="KAJ7609061.1"/>
    </source>
</evidence>
<reference evidence="2" key="1">
    <citation type="submission" date="2023-03" db="EMBL/GenBank/DDBJ databases">
        <title>Massive genome expansion in bonnet fungi (Mycena s.s.) driven by repeated elements and novel gene families across ecological guilds.</title>
        <authorList>
            <consortium name="Lawrence Berkeley National Laboratory"/>
            <person name="Harder C.B."/>
            <person name="Miyauchi S."/>
            <person name="Viragh M."/>
            <person name="Kuo A."/>
            <person name="Thoen E."/>
            <person name="Andreopoulos B."/>
            <person name="Lu D."/>
            <person name="Skrede I."/>
            <person name="Drula E."/>
            <person name="Henrissat B."/>
            <person name="Morin E."/>
            <person name="Kohler A."/>
            <person name="Barry K."/>
            <person name="LaButti K."/>
            <person name="Morin E."/>
            <person name="Salamov A."/>
            <person name="Lipzen A."/>
            <person name="Mereny Z."/>
            <person name="Hegedus B."/>
            <person name="Baldrian P."/>
            <person name="Stursova M."/>
            <person name="Weitz H."/>
            <person name="Taylor A."/>
            <person name="Grigoriev I.V."/>
            <person name="Nagy L.G."/>
            <person name="Martin F."/>
            <person name="Kauserud H."/>
        </authorList>
    </citation>
    <scope>NUCLEOTIDE SEQUENCE</scope>
    <source>
        <strain evidence="2">9284</strain>
    </source>
</reference>
<accession>A0AAD7B3L5</accession>
<keyword evidence="1" id="KW-0732">Signal</keyword>
<comment type="caution">
    <text evidence="2">The sequence shown here is derived from an EMBL/GenBank/DDBJ whole genome shotgun (WGS) entry which is preliminary data.</text>
</comment>
<dbReference type="Proteomes" id="UP001221142">
    <property type="component" value="Unassembled WGS sequence"/>
</dbReference>
<gene>
    <name evidence="2" type="ORF">FB45DRAFT_945261</name>
</gene>
<name>A0AAD7B3L5_9AGAR</name>
<feature type="signal peptide" evidence="1">
    <location>
        <begin position="1"/>
        <end position="34"/>
    </location>
</feature>
<dbReference type="PROSITE" id="PS51257">
    <property type="entry name" value="PROKAR_LIPOPROTEIN"/>
    <property type="match status" value="1"/>
</dbReference>
<evidence type="ECO:0008006" key="4">
    <source>
        <dbReference type="Google" id="ProtNLM"/>
    </source>
</evidence>
<proteinExistence type="predicted"/>
<dbReference type="EMBL" id="JARKIF010000042">
    <property type="protein sequence ID" value="KAJ7609061.1"/>
    <property type="molecule type" value="Genomic_DNA"/>
</dbReference>
<evidence type="ECO:0000313" key="3">
    <source>
        <dbReference type="Proteomes" id="UP001221142"/>
    </source>
</evidence>
<organism evidence="2 3">
    <name type="scientific">Roridomyces roridus</name>
    <dbReference type="NCBI Taxonomy" id="1738132"/>
    <lineage>
        <taxon>Eukaryota</taxon>
        <taxon>Fungi</taxon>
        <taxon>Dikarya</taxon>
        <taxon>Basidiomycota</taxon>
        <taxon>Agaricomycotina</taxon>
        <taxon>Agaricomycetes</taxon>
        <taxon>Agaricomycetidae</taxon>
        <taxon>Agaricales</taxon>
        <taxon>Marasmiineae</taxon>
        <taxon>Mycenaceae</taxon>
        <taxon>Roridomyces</taxon>
    </lineage>
</organism>
<keyword evidence="3" id="KW-1185">Reference proteome</keyword>
<protein>
    <recommendedName>
        <fullName evidence="4">Secreted protein</fullName>
    </recommendedName>
</protein>
<dbReference type="AlphaFoldDB" id="A0AAD7B3L5"/>
<feature type="chain" id="PRO_5042152916" description="Secreted protein" evidence="1">
    <location>
        <begin position="35"/>
        <end position="86"/>
    </location>
</feature>
<sequence length="86" mass="9723">MRSIQHLRTVSRARNNFVLAQLLLSGCLIVGAAAMHDSDLEGQTFRAQLLCRWFLVTLSERSGRHYTSISGTRDSDWHIANAWPPN</sequence>